<keyword evidence="1" id="KW-0732">Signal</keyword>
<dbReference type="OrthoDB" id="3035555at2"/>
<protein>
    <submittedName>
        <fullName evidence="2">Uncharacterized protein</fullName>
    </submittedName>
</protein>
<keyword evidence="3" id="KW-1185">Reference proteome</keyword>
<comment type="caution">
    <text evidence="2">The sequence shown here is derived from an EMBL/GenBank/DDBJ whole genome shotgun (WGS) entry which is preliminary data.</text>
</comment>
<accession>A0A074LLH9</accession>
<feature type="signal peptide" evidence="1">
    <location>
        <begin position="1"/>
        <end position="23"/>
    </location>
</feature>
<dbReference type="RefSeq" id="WP_038093300.1">
    <property type="nucleotide sequence ID" value="NZ_JMIR01000038.1"/>
</dbReference>
<organism evidence="2 3">
    <name type="scientific">Tumebacillus flagellatus</name>
    <dbReference type="NCBI Taxonomy" id="1157490"/>
    <lineage>
        <taxon>Bacteria</taxon>
        <taxon>Bacillati</taxon>
        <taxon>Bacillota</taxon>
        <taxon>Bacilli</taxon>
        <taxon>Bacillales</taxon>
        <taxon>Alicyclobacillaceae</taxon>
        <taxon>Tumebacillus</taxon>
    </lineage>
</organism>
<reference evidence="2 3" key="1">
    <citation type="journal article" date="2013" name="Int. J. Syst. Evol. Microbiol.">
        <title>Tumebacillus flagellatus sp. nov., an alpha-amylase/pullulanase-producing bacterium isolated from cassava wastewater.</title>
        <authorList>
            <person name="Wang Q."/>
            <person name="Xie N."/>
            <person name="Qin Y."/>
            <person name="Shen N."/>
            <person name="Zhu J."/>
            <person name="Mi H."/>
            <person name="Huang R."/>
        </authorList>
    </citation>
    <scope>NUCLEOTIDE SEQUENCE [LARGE SCALE GENOMIC DNA]</scope>
    <source>
        <strain evidence="2 3">GST4</strain>
    </source>
</reference>
<dbReference type="AlphaFoldDB" id="A0A074LLH9"/>
<dbReference type="Proteomes" id="UP000027931">
    <property type="component" value="Unassembled WGS sequence"/>
</dbReference>
<sequence>MNYKTILTIAMSTMLLSSAPAFGAESKSAENNFSSTTFTQPHAATDAELAQYPSVDAKVTVEKQDKGYGVHMKKPQDPIYSLTSPNWSYTGLYPGSYIDTIATYTLSTSQQVVVKAVQYPTGVIYAGRVATADYQLVAQGTGVTTNRYTVNGNYDSSAVTFSFYNVYPGTYKLRIFNTNTNIDTRCDISGNGYVYYY</sequence>
<evidence type="ECO:0000313" key="2">
    <source>
        <dbReference type="EMBL" id="KEO81420.1"/>
    </source>
</evidence>
<proteinExistence type="predicted"/>
<evidence type="ECO:0000256" key="1">
    <source>
        <dbReference type="SAM" id="SignalP"/>
    </source>
</evidence>
<dbReference type="EMBL" id="JMIR01000038">
    <property type="protein sequence ID" value="KEO81420.1"/>
    <property type="molecule type" value="Genomic_DNA"/>
</dbReference>
<evidence type="ECO:0000313" key="3">
    <source>
        <dbReference type="Proteomes" id="UP000027931"/>
    </source>
</evidence>
<gene>
    <name evidence="2" type="ORF">EL26_21030</name>
</gene>
<feature type="chain" id="PRO_5001696153" evidence="1">
    <location>
        <begin position="24"/>
        <end position="197"/>
    </location>
</feature>
<name>A0A074LLH9_9BACL</name>